<dbReference type="Proteomes" id="UP000514628">
    <property type="component" value="Plasmid pCFViADRI1362_P1"/>
</dbReference>
<protein>
    <submittedName>
        <fullName evidence="1">Uncharacterized protein</fullName>
    </submittedName>
</protein>
<reference evidence="2" key="1">
    <citation type="submission" date="2020-07" db="EMBL/GenBank/DDBJ databases">
        <title>A comparison of fourteen fully characterised mammalian-associated Campylobacter fetus isolates suggests a mechanism by which bovine-adapted biotypes have evolved high genomic plasticity.</title>
        <authorList>
            <person name="Nadin-Davis S.A."/>
            <person name="Chmara J.T."/>
            <person name="Carillo C."/>
            <person name="Amoako K."/>
            <person name="Goji N."/>
            <person name="Duceppe M.-O."/>
            <person name="Devenish J."/>
        </authorList>
    </citation>
    <scope>NUCLEOTIDE SEQUENCE [LARGE SCALE GENOMIC DNA]</scope>
    <source>
        <strain evidence="2">CFViADRI1362</strain>
        <plasmid evidence="2">pcfviadri1362_p1</plasmid>
    </source>
</reference>
<proteinExistence type="predicted"/>
<evidence type="ECO:0000313" key="1">
    <source>
        <dbReference type="EMBL" id="QMS59837.1"/>
    </source>
</evidence>
<gene>
    <name evidence="1" type="ORF">GZ989_011220</name>
</gene>
<evidence type="ECO:0000313" key="2">
    <source>
        <dbReference type="Proteomes" id="UP000514628"/>
    </source>
</evidence>
<organism evidence="1 2">
    <name type="scientific">Campylobacter fetus</name>
    <dbReference type="NCBI Taxonomy" id="196"/>
    <lineage>
        <taxon>Bacteria</taxon>
        <taxon>Pseudomonadati</taxon>
        <taxon>Campylobacterota</taxon>
        <taxon>Epsilonproteobacteria</taxon>
        <taxon>Campylobacterales</taxon>
        <taxon>Campylobacteraceae</taxon>
        <taxon>Campylobacter</taxon>
    </lineage>
</organism>
<accession>A0A974MUZ4</accession>
<dbReference type="RefSeq" id="WP_065839562.1">
    <property type="nucleotide sequence ID" value="NZ_CP059433.1"/>
</dbReference>
<geneLocation type="plasmid" evidence="2">
    <name>pcfviadri1362_p1</name>
</geneLocation>
<name>A0A974MUZ4_CAMFE</name>
<dbReference type="EMBL" id="CP059433">
    <property type="protein sequence ID" value="QMS59837.1"/>
    <property type="molecule type" value="Genomic_DNA"/>
</dbReference>
<sequence>MQTITIMGENLSQQAIGAFSAMAQAMTPKYQIKYINTLEPKELEVPTENRLSKEDAKYLKAVVAKAQSGELNTYTSQEFEAKMTEKGFVW</sequence>
<dbReference type="AlphaFoldDB" id="A0A974MUZ4"/>
<keyword evidence="1" id="KW-0614">Plasmid</keyword>